<dbReference type="PANTHER" id="PTHR36766">
    <property type="entry name" value="PLANT BROAD-SPECTRUM MILDEW RESISTANCE PROTEIN RPW8"/>
    <property type="match status" value="1"/>
</dbReference>
<evidence type="ECO:0000256" key="4">
    <source>
        <dbReference type="ARBA" id="ARBA00022821"/>
    </source>
</evidence>
<dbReference type="InterPro" id="IPR027417">
    <property type="entry name" value="P-loop_NTPase"/>
</dbReference>
<dbReference type="PRINTS" id="PR00364">
    <property type="entry name" value="DISEASERSIST"/>
</dbReference>
<feature type="domain" description="R13L1/DRL21-like LRR repeat region" evidence="9">
    <location>
        <begin position="696"/>
        <end position="827"/>
    </location>
</feature>
<keyword evidence="1" id="KW-0433">Leucine-rich repeat</keyword>
<evidence type="ECO:0000256" key="1">
    <source>
        <dbReference type="ARBA" id="ARBA00022614"/>
    </source>
</evidence>
<evidence type="ECO:0000259" key="7">
    <source>
        <dbReference type="Pfam" id="PF18052"/>
    </source>
</evidence>
<dbReference type="Pfam" id="PF25019">
    <property type="entry name" value="LRR_R13L1-DRL21"/>
    <property type="match status" value="1"/>
</dbReference>
<evidence type="ECO:0000256" key="3">
    <source>
        <dbReference type="ARBA" id="ARBA00022741"/>
    </source>
</evidence>
<keyword evidence="4" id="KW-0611">Plant defense</keyword>
<dbReference type="Gene3D" id="3.40.50.300">
    <property type="entry name" value="P-loop containing nucleotide triphosphate hydrolases"/>
    <property type="match status" value="1"/>
</dbReference>
<comment type="caution">
    <text evidence="10">The sequence shown here is derived from an EMBL/GenBank/DDBJ whole genome shotgun (WGS) entry which is preliminary data.</text>
</comment>
<dbReference type="InterPro" id="IPR002182">
    <property type="entry name" value="NB-ARC"/>
</dbReference>
<dbReference type="Gene3D" id="1.10.8.430">
    <property type="entry name" value="Helical domain of apoptotic protease-activating factors"/>
    <property type="match status" value="1"/>
</dbReference>
<dbReference type="FunFam" id="1.10.10.10:FF:000322">
    <property type="entry name" value="Probable disease resistance protein At1g63360"/>
    <property type="match status" value="1"/>
</dbReference>
<dbReference type="Pfam" id="PF00931">
    <property type="entry name" value="NB-ARC"/>
    <property type="match status" value="1"/>
</dbReference>
<feature type="domain" description="Disease resistance protein winged helix" evidence="8">
    <location>
        <begin position="442"/>
        <end position="515"/>
    </location>
</feature>
<dbReference type="Gene3D" id="1.20.5.4130">
    <property type="match status" value="1"/>
</dbReference>
<dbReference type="Gene3D" id="3.80.10.10">
    <property type="entry name" value="Ribonuclease Inhibitor"/>
    <property type="match status" value="3"/>
</dbReference>
<keyword evidence="11" id="KW-1185">Reference proteome</keyword>
<dbReference type="Pfam" id="PF18052">
    <property type="entry name" value="Rx_N"/>
    <property type="match status" value="1"/>
</dbReference>
<dbReference type="GO" id="GO:0051707">
    <property type="term" value="P:response to other organism"/>
    <property type="evidence" value="ECO:0007669"/>
    <property type="project" value="UniProtKB-ARBA"/>
</dbReference>
<evidence type="ECO:0000259" key="8">
    <source>
        <dbReference type="Pfam" id="PF23559"/>
    </source>
</evidence>
<evidence type="ECO:0000256" key="2">
    <source>
        <dbReference type="ARBA" id="ARBA00022737"/>
    </source>
</evidence>
<accession>A0AAP0JRY2</accession>
<protein>
    <recommendedName>
        <fullName evidence="12">Disease resistance protein RGA3</fullName>
    </recommendedName>
</protein>
<dbReference type="InterPro" id="IPR042197">
    <property type="entry name" value="Apaf_helical"/>
</dbReference>
<dbReference type="InterPro" id="IPR036388">
    <property type="entry name" value="WH-like_DNA-bd_sf"/>
</dbReference>
<feature type="domain" description="Disease resistance N-terminal" evidence="7">
    <location>
        <begin position="13"/>
        <end position="97"/>
    </location>
</feature>
<proteinExistence type="predicted"/>
<sequence length="1311" mass="148332">MAEDLLVSGAGEILNKLINIGFEEISLVWGVKGEVEKLKTVLMRIQAVLEDAEKQQVEKEAVRLWLKELKDVAYDAEDVLDGIAYQTLRHQSESKVRNFLSRSNPLLFRTKIAHQIKHINAKLGEIERDKERFKFNEVIVTTPVSMMISDGSSTSSAVPNYQLETASLIDDSEIVGRKDDALKIMNMLIQPICNGEDDDVLSVIPIVGLGGLGKTTLARLVFNANEVGNHFNPKIWICVSTDFNVKRLLREMLENAFEIAKHESSNMDSIQRTLQDKLRGRRFLFVLDDMWIEDGFLEKWETLKIVLKCADRGSKIIVTTRNGEVANVVAGTSHIQNLQVLPEDDCWDLFQRRAFASGGVQMTQALEAIGRQIVKKCGGVPLAIKSLGGMMRLKREENEWLAVKNNEIWNIPDADKKIINVLKLSFDNLPSSVKRCFSYCSIFPKGHSIKKKMLIQMWMAEGFVSTSRGNVLMLEDIGNQYFNILYLNSFFQEVETNELGEIKRCKMHDLVHDLAQFVSGQESSVPSSNVIPDDISKTRYMLYIPSGRRAEFPKALYNARKLHTLLSNTPYEVPREIFVNFKLLRVLDLSYSTSIKELPSSICKLKHLRYLDLSMTDIEELPESITRLYNLQTLKLKNCEKLKVLPQKLCKLINLRYLYIGGCNELSGMPKGIEHLTSLQMLSDFKVGLEEDGNSITELHHLNLLRGKLVISGLQNVRDATYAQAANLKGKSNLSHLILFWEDMDDGVDYANNNKELSVLEALEPSCNLKRLDIAGFGGESMPTWMMNNSLTVSNLVIIVFINCRKCKCLPSFVQLPFLRCLGIQGMGNLKRFGDSGSNKLKEIHQQTVAFPSLKTLELEALPNLEEWVLEESLSSLHSFPCLENLLIIDCPKLKATPSSLFPSLKSLQFNGCSSSIAIRSITTNLSFLTLLYIGGCPDLKFLSQRVLERNRLLETLAITCCPKFEGFVEVEQKHGNEEEFVMSSKAAEEESIMNLMPKKSIMLLNDLQWLEIMECPQLRNIIINTTVSLPSLKTLTITNSNAMVMEAFSRNLTSLTCLGLDTIQDLVFLPKNVLQDNMHLKHLFIANCPLLQCDGIFFTENNNELPLLSCLQLVVQGCHALNSLNFPLQCWSSLRVVHIIDCRGLKSFPEGLSLLPHLEVLRIGQFCEDLDNFPFPDSDQPQIQIGGHHQHYFTSLKYLAFLGWPKLMSLPYQLQNLKKLKRLCLEEFSGLITLPDWLGSLISLGGLAIYSCENLMHLPSKEAMLRLTLLEEFWIKNCPLLKDRCNKDRGGHEWSKISHVQTITIDDVPV</sequence>
<dbReference type="SUPFAM" id="SSF52540">
    <property type="entry name" value="P-loop containing nucleoside triphosphate hydrolases"/>
    <property type="match status" value="1"/>
</dbReference>
<evidence type="ECO:0000313" key="10">
    <source>
        <dbReference type="EMBL" id="KAK9138635.1"/>
    </source>
</evidence>
<feature type="domain" description="NB-ARC" evidence="6">
    <location>
        <begin position="197"/>
        <end position="356"/>
    </location>
</feature>
<evidence type="ECO:0000313" key="11">
    <source>
        <dbReference type="Proteomes" id="UP001417504"/>
    </source>
</evidence>
<evidence type="ECO:0000256" key="5">
    <source>
        <dbReference type="ARBA" id="ARBA00022840"/>
    </source>
</evidence>
<dbReference type="InterPro" id="IPR041118">
    <property type="entry name" value="Rx_N"/>
</dbReference>
<dbReference type="FunFam" id="3.40.50.300:FF:001091">
    <property type="entry name" value="Probable disease resistance protein At1g61300"/>
    <property type="match status" value="1"/>
</dbReference>
<reference evidence="10 11" key="1">
    <citation type="submission" date="2024-01" db="EMBL/GenBank/DDBJ databases">
        <title>Genome assemblies of Stephania.</title>
        <authorList>
            <person name="Yang L."/>
        </authorList>
    </citation>
    <scope>NUCLEOTIDE SEQUENCE [LARGE SCALE GENOMIC DNA]</scope>
    <source>
        <strain evidence="10">QJT</strain>
        <tissue evidence="10">Leaf</tissue>
    </source>
</reference>
<dbReference type="EMBL" id="JBBNAE010000003">
    <property type="protein sequence ID" value="KAK9138635.1"/>
    <property type="molecule type" value="Genomic_DNA"/>
</dbReference>
<dbReference type="SUPFAM" id="SSF52058">
    <property type="entry name" value="L domain-like"/>
    <property type="match status" value="2"/>
</dbReference>
<dbReference type="GO" id="GO:0006952">
    <property type="term" value="P:defense response"/>
    <property type="evidence" value="ECO:0007669"/>
    <property type="project" value="UniProtKB-KW"/>
</dbReference>
<organism evidence="10 11">
    <name type="scientific">Stephania japonica</name>
    <dbReference type="NCBI Taxonomy" id="461633"/>
    <lineage>
        <taxon>Eukaryota</taxon>
        <taxon>Viridiplantae</taxon>
        <taxon>Streptophyta</taxon>
        <taxon>Embryophyta</taxon>
        <taxon>Tracheophyta</taxon>
        <taxon>Spermatophyta</taxon>
        <taxon>Magnoliopsida</taxon>
        <taxon>Ranunculales</taxon>
        <taxon>Menispermaceae</taxon>
        <taxon>Menispermoideae</taxon>
        <taxon>Cissampelideae</taxon>
        <taxon>Stephania</taxon>
    </lineage>
</organism>
<dbReference type="Pfam" id="PF23559">
    <property type="entry name" value="WHD_DRP"/>
    <property type="match status" value="1"/>
</dbReference>
<gene>
    <name evidence="10" type="ORF">Sjap_009229</name>
</gene>
<dbReference type="InterPro" id="IPR032675">
    <property type="entry name" value="LRR_dom_sf"/>
</dbReference>
<dbReference type="Proteomes" id="UP001417504">
    <property type="component" value="Unassembled WGS sequence"/>
</dbReference>
<keyword evidence="3" id="KW-0547">Nucleotide-binding</keyword>
<dbReference type="Gene3D" id="1.10.10.10">
    <property type="entry name" value="Winged helix-like DNA-binding domain superfamily/Winged helix DNA-binding domain"/>
    <property type="match status" value="1"/>
</dbReference>
<evidence type="ECO:0000259" key="9">
    <source>
        <dbReference type="Pfam" id="PF25019"/>
    </source>
</evidence>
<name>A0AAP0JRY2_9MAGN</name>
<dbReference type="CDD" id="cd14798">
    <property type="entry name" value="RX-CC_like"/>
    <property type="match status" value="1"/>
</dbReference>
<dbReference type="InterPro" id="IPR056789">
    <property type="entry name" value="LRR_R13L1-DRL21"/>
</dbReference>
<dbReference type="PANTHER" id="PTHR36766:SF70">
    <property type="entry name" value="DISEASE RESISTANCE PROTEIN RGA4"/>
    <property type="match status" value="1"/>
</dbReference>
<dbReference type="GO" id="GO:0043531">
    <property type="term" value="F:ADP binding"/>
    <property type="evidence" value="ECO:0007669"/>
    <property type="project" value="InterPro"/>
</dbReference>
<dbReference type="InterPro" id="IPR058922">
    <property type="entry name" value="WHD_DRP"/>
</dbReference>
<evidence type="ECO:0000259" key="6">
    <source>
        <dbReference type="Pfam" id="PF00931"/>
    </source>
</evidence>
<evidence type="ECO:0008006" key="12">
    <source>
        <dbReference type="Google" id="ProtNLM"/>
    </source>
</evidence>
<dbReference type="InterPro" id="IPR038005">
    <property type="entry name" value="RX-like_CC"/>
</dbReference>
<keyword evidence="2" id="KW-0677">Repeat</keyword>
<keyword evidence="5" id="KW-0067">ATP-binding</keyword>
<dbReference type="GO" id="GO:0005524">
    <property type="term" value="F:ATP binding"/>
    <property type="evidence" value="ECO:0007669"/>
    <property type="project" value="UniProtKB-KW"/>
</dbReference>